<protein>
    <recommendedName>
        <fullName evidence="10">Radial spoke head protein 9 homolog</fullName>
    </recommendedName>
</protein>
<dbReference type="GO" id="GO:0044458">
    <property type="term" value="P:motile cilium assembly"/>
    <property type="evidence" value="ECO:0007669"/>
    <property type="project" value="TreeGrafter"/>
</dbReference>
<organism evidence="12">
    <name type="scientific">Favella ehrenbergii</name>
    <dbReference type="NCBI Taxonomy" id="182087"/>
    <lineage>
        <taxon>Eukaryota</taxon>
        <taxon>Sar</taxon>
        <taxon>Alveolata</taxon>
        <taxon>Ciliophora</taxon>
        <taxon>Intramacronucleata</taxon>
        <taxon>Spirotrichea</taxon>
        <taxon>Choreotrichia</taxon>
        <taxon>Tintinnida</taxon>
        <taxon>Xystonellidae</taxon>
        <taxon>Favella</taxon>
    </lineage>
</organism>
<keyword evidence="4" id="KW-0282">Flagellum</keyword>
<gene>
    <name evidence="12" type="ORF">FEHR0123_LOCUS5216</name>
</gene>
<dbReference type="PANTHER" id="PTHR22069:SF0">
    <property type="entry name" value="RADIAL SPOKE HEAD PROTEIN 9 HOMOLOG"/>
    <property type="match status" value="1"/>
</dbReference>
<sequence>MDILDFSEEIKNFRHNGVTLNLDERMQIDMALNTLLARVETEELSFWGKIEGIKNDYYIAMGMRFRNMYEFPVKTFFWALSGEFIFREMPDLTGQHDALIDADTSYFQGMPTAVLSGKKDIEEEEQAEAAKSENEEEEKEEKAKNSDETSEEEVKVPTRPLTELDRLTTTVRAIENDCQICPVGAFKMTPEHQVRRNEAFNGLNAESGMRLANYLHFRNVQDEAKRAELDLPTAPFNERFLESASVDQPRGCWSMQKDERGDSVMVRSLQWPGYQFFHRLNSSRFGAIYVGDGLKNLEIHFIVQ</sequence>
<feature type="region of interest" description="Disordered" evidence="11">
    <location>
        <begin position="121"/>
        <end position="159"/>
    </location>
</feature>
<dbReference type="InterPro" id="IPR006802">
    <property type="entry name" value="Radial_spoke"/>
</dbReference>
<evidence type="ECO:0000256" key="11">
    <source>
        <dbReference type="SAM" id="MobiDB-lite"/>
    </source>
</evidence>
<evidence type="ECO:0000256" key="3">
    <source>
        <dbReference type="ARBA" id="ARBA00022794"/>
    </source>
</evidence>
<dbReference type="Pfam" id="PF04712">
    <property type="entry name" value="Radial_spoke"/>
    <property type="match status" value="1"/>
</dbReference>
<dbReference type="GO" id="GO:0035082">
    <property type="term" value="P:axoneme assembly"/>
    <property type="evidence" value="ECO:0007669"/>
    <property type="project" value="InterPro"/>
</dbReference>
<evidence type="ECO:0000256" key="8">
    <source>
        <dbReference type="ARBA" id="ARBA00037822"/>
    </source>
</evidence>
<name>A0A7S3MLL3_9SPIT</name>
<evidence type="ECO:0000256" key="10">
    <source>
        <dbReference type="ARBA" id="ARBA00041080"/>
    </source>
</evidence>
<evidence type="ECO:0000256" key="4">
    <source>
        <dbReference type="ARBA" id="ARBA00022846"/>
    </source>
</evidence>
<dbReference type="GO" id="GO:0060294">
    <property type="term" value="P:cilium movement involved in cell motility"/>
    <property type="evidence" value="ECO:0007669"/>
    <property type="project" value="InterPro"/>
</dbReference>
<keyword evidence="3" id="KW-0970">Cilium biogenesis/degradation</keyword>
<comment type="similarity">
    <text evidence="9">Belongs to the flagellar radial spoke RSP9 family.</text>
</comment>
<dbReference type="InterPro" id="IPR055316">
    <property type="entry name" value="RSP9"/>
</dbReference>
<comment type="subcellular location">
    <subcellularLocation>
        <location evidence="8">Cell projection</location>
        <location evidence="8">Kinocilium</location>
    </subcellularLocation>
    <subcellularLocation>
        <location evidence="1">Cytoplasm</location>
        <location evidence="1">Cytoskeleton</location>
        <location evidence="1">Flagellum axoneme</location>
    </subcellularLocation>
</comment>
<dbReference type="AlphaFoldDB" id="A0A7S3MLL3"/>
<keyword evidence="5" id="KW-0969">Cilium</keyword>
<proteinExistence type="inferred from homology"/>
<evidence type="ECO:0000256" key="2">
    <source>
        <dbReference type="ARBA" id="ARBA00022490"/>
    </source>
</evidence>
<accession>A0A7S3MLL3</accession>
<reference evidence="12" key="1">
    <citation type="submission" date="2021-01" db="EMBL/GenBank/DDBJ databases">
        <authorList>
            <person name="Corre E."/>
            <person name="Pelletier E."/>
            <person name="Niang G."/>
            <person name="Scheremetjew M."/>
            <person name="Finn R."/>
            <person name="Kale V."/>
            <person name="Holt S."/>
            <person name="Cochrane G."/>
            <person name="Meng A."/>
            <person name="Brown T."/>
            <person name="Cohen L."/>
        </authorList>
    </citation>
    <scope>NUCLEOTIDE SEQUENCE</scope>
    <source>
        <strain evidence="12">Fehren 1</strain>
    </source>
</reference>
<dbReference type="GO" id="GO:0001534">
    <property type="term" value="C:radial spoke"/>
    <property type="evidence" value="ECO:0007669"/>
    <property type="project" value="InterPro"/>
</dbReference>
<dbReference type="EMBL" id="HBIE01016741">
    <property type="protein sequence ID" value="CAE0310299.1"/>
    <property type="molecule type" value="Transcribed_RNA"/>
</dbReference>
<keyword evidence="6" id="KW-0206">Cytoskeleton</keyword>
<dbReference type="PANTHER" id="PTHR22069">
    <property type="entry name" value="MITOCHONDRIAL RIBOSOMAL PROTEIN S18"/>
    <property type="match status" value="1"/>
</dbReference>
<evidence type="ECO:0000256" key="9">
    <source>
        <dbReference type="ARBA" id="ARBA00038319"/>
    </source>
</evidence>
<feature type="compositionally biased region" description="Basic and acidic residues" evidence="11">
    <location>
        <begin position="140"/>
        <end position="159"/>
    </location>
</feature>
<evidence type="ECO:0000256" key="5">
    <source>
        <dbReference type="ARBA" id="ARBA00023069"/>
    </source>
</evidence>
<evidence type="ECO:0000256" key="7">
    <source>
        <dbReference type="ARBA" id="ARBA00023273"/>
    </source>
</evidence>
<evidence type="ECO:0000256" key="6">
    <source>
        <dbReference type="ARBA" id="ARBA00023212"/>
    </source>
</evidence>
<evidence type="ECO:0000313" key="12">
    <source>
        <dbReference type="EMBL" id="CAE0310299.1"/>
    </source>
</evidence>
<keyword evidence="7" id="KW-0966">Cell projection</keyword>
<evidence type="ECO:0000256" key="1">
    <source>
        <dbReference type="ARBA" id="ARBA00004611"/>
    </source>
</evidence>
<keyword evidence="2" id="KW-0963">Cytoplasm</keyword>